<dbReference type="PANTHER" id="PTHR48476:SF1">
    <property type="entry name" value="SHORT-CHAIN DEHYDROGENASE TIC 32, CHLOROPLASTIC-LIKE"/>
    <property type="match status" value="1"/>
</dbReference>
<reference evidence="2" key="2">
    <citation type="submission" date="2015-07" db="EMBL/GenBank/DDBJ databases">
        <authorList>
            <person name="Noorani M."/>
        </authorList>
    </citation>
    <scope>NUCLEOTIDE SEQUENCE</scope>
    <source>
        <strain evidence="2">Yugu1</strain>
    </source>
</reference>
<dbReference type="SUPFAM" id="SSF51735">
    <property type="entry name" value="NAD(P)-binding Rossmann-fold domains"/>
    <property type="match status" value="1"/>
</dbReference>
<accession>A0A368RRS6</accession>
<dbReference type="STRING" id="4555.A0A368RRS6"/>
<dbReference type="OrthoDB" id="191139at2759"/>
<name>A0A368RRS6_SETIT</name>
<dbReference type="PANTHER" id="PTHR48476">
    <property type="entry name" value="SHORT-CHAIN DEHYDROGENASE TIC 32, CHLOROPLASTIC-LIKE"/>
    <property type="match status" value="1"/>
</dbReference>
<dbReference type="InterPro" id="IPR055280">
    <property type="entry name" value="TIC32"/>
</dbReference>
<dbReference type="Gene3D" id="3.40.50.720">
    <property type="entry name" value="NAD(P)-binding Rossmann-like Domain"/>
    <property type="match status" value="1"/>
</dbReference>
<feature type="region of interest" description="Disordered" evidence="1">
    <location>
        <begin position="42"/>
        <end position="61"/>
    </location>
</feature>
<dbReference type="CDD" id="cd05327">
    <property type="entry name" value="retinol-DH_like_SDR_c_like"/>
    <property type="match status" value="1"/>
</dbReference>
<dbReference type="EMBL" id="CM003534">
    <property type="protein sequence ID" value="RCV32947.1"/>
    <property type="molecule type" value="Genomic_DNA"/>
</dbReference>
<reference evidence="2" key="1">
    <citation type="journal article" date="2012" name="Nat. Biotechnol.">
        <title>Reference genome sequence of the model plant Setaria.</title>
        <authorList>
            <person name="Bennetzen J.L."/>
            <person name="Schmutz J."/>
            <person name="Wang H."/>
            <person name="Percifield R."/>
            <person name="Hawkins J."/>
            <person name="Pontaroli A.C."/>
            <person name="Estep M."/>
            <person name="Feng L."/>
            <person name="Vaughn J.N."/>
            <person name="Grimwood J."/>
            <person name="Jenkins J."/>
            <person name="Barry K."/>
            <person name="Lindquist E."/>
            <person name="Hellsten U."/>
            <person name="Deshpande S."/>
            <person name="Wang X."/>
            <person name="Wu X."/>
            <person name="Mitros T."/>
            <person name="Triplett J."/>
            <person name="Yang X."/>
            <person name="Ye C.Y."/>
            <person name="Mauro-Herrera M."/>
            <person name="Wang L."/>
            <person name="Li P."/>
            <person name="Sharma M."/>
            <person name="Sharma R."/>
            <person name="Ronald P.C."/>
            <person name="Panaud O."/>
            <person name="Kellogg E.A."/>
            <person name="Brutnell T.P."/>
            <person name="Doust A.N."/>
            <person name="Tuskan G.A."/>
            <person name="Rokhsar D."/>
            <person name="Devos K.M."/>
        </authorList>
    </citation>
    <scope>NUCLEOTIDE SEQUENCE [LARGE SCALE GENOMIC DNA]</scope>
    <source>
        <strain evidence="2">Yugu1</strain>
    </source>
</reference>
<dbReference type="InterPro" id="IPR002347">
    <property type="entry name" value="SDR_fam"/>
</dbReference>
<dbReference type="Pfam" id="PF00106">
    <property type="entry name" value="adh_short"/>
    <property type="match status" value="1"/>
</dbReference>
<dbReference type="PRINTS" id="PR00081">
    <property type="entry name" value="GDHRDH"/>
</dbReference>
<evidence type="ECO:0000313" key="2">
    <source>
        <dbReference type="EMBL" id="RCV32947.1"/>
    </source>
</evidence>
<sequence>MAREFSDSQAVRLTTAMFCILSYHRSHHDRIRASSSARRAMFSPLKRRRSPSGFSSSSSAEEVTSGIDGSGLVAIVTGGSHGIGAETCRVLALRGVHVVMAVRNPSSGARVKEEIERQAPTAKIDIMELDLSSMSSVRRFANNFKALNLPLNILVNNAGISYVPFSLSEDGIELQFATNHLGHFLLTDLLHENMKVTAIETGLEGRIVIVASASHRFSYREGIRFDKINHMSGYNGFFAYCQSKLANILHSNELSNQLKEQNAQVVVNSLDPGVVVSNILHHRWFLQGIVFGLGKFVFKNVQQGAATVCYLALHPQVAGITGKYFADCNAVELKSHAANREMAKRLWDFSVSLLR</sequence>
<proteinExistence type="predicted"/>
<dbReference type="AlphaFoldDB" id="A0A368RRS6"/>
<gene>
    <name evidence="2" type="ORF">SETIT_7G043800v2</name>
</gene>
<dbReference type="InterPro" id="IPR036291">
    <property type="entry name" value="NAD(P)-bd_dom_sf"/>
</dbReference>
<evidence type="ECO:0000256" key="1">
    <source>
        <dbReference type="SAM" id="MobiDB-lite"/>
    </source>
</evidence>
<protein>
    <submittedName>
        <fullName evidence="2">Uncharacterized protein</fullName>
    </submittedName>
</protein>
<organism evidence="2">
    <name type="scientific">Setaria italica</name>
    <name type="common">Foxtail millet</name>
    <name type="synonym">Panicum italicum</name>
    <dbReference type="NCBI Taxonomy" id="4555"/>
    <lineage>
        <taxon>Eukaryota</taxon>
        <taxon>Viridiplantae</taxon>
        <taxon>Streptophyta</taxon>
        <taxon>Embryophyta</taxon>
        <taxon>Tracheophyta</taxon>
        <taxon>Spermatophyta</taxon>
        <taxon>Magnoliopsida</taxon>
        <taxon>Liliopsida</taxon>
        <taxon>Poales</taxon>
        <taxon>Poaceae</taxon>
        <taxon>PACMAD clade</taxon>
        <taxon>Panicoideae</taxon>
        <taxon>Panicodae</taxon>
        <taxon>Paniceae</taxon>
        <taxon>Cenchrinae</taxon>
        <taxon>Setaria</taxon>
    </lineage>
</organism>